<evidence type="ECO:0000256" key="9">
    <source>
        <dbReference type="ARBA" id="ARBA00023136"/>
    </source>
</evidence>
<dbReference type="Proteomes" id="UP000507470">
    <property type="component" value="Unassembled WGS sequence"/>
</dbReference>
<comment type="subcellular location">
    <subcellularLocation>
        <location evidence="2">Cell membrane</location>
    </subcellularLocation>
    <subcellularLocation>
        <location evidence="1">Membrane</location>
        <topology evidence="1">Multi-pass membrane protein</topology>
    </subcellularLocation>
</comment>
<dbReference type="InterPro" id="IPR018000">
    <property type="entry name" value="Neurotransmitter_ion_chnl_CS"/>
</dbReference>
<dbReference type="Gene3D" id="2.70.170.10">
    <property type="entry name" value="Neurotransmitter-gated ion-channel ligand-binding domain"/>
    <property type="match status" value="1"/>
</dbReference>
<dbReference type="NCBIfam" id="TIGR00860">
    <property type="entry name" value="LIC"/>
    <property type="match status" value="1"/>
</dbReference>
<organism evidence="14 15">
    <name type="scientific">Mytilus coruscus</name>
    <name type="common">Sea mussel</name>
    <dbReference type="NCBI Taxonomy" id="42192"/>
    <lineage>
        <taxon>Eukaryota</taxon>
        <taxon>Metazoa</taxon>
        <taxon>Spiralia</taxon>
        <taxon>Lophotrochozoa</taxon>
        <taxon>Mollusca</taxon>
        <taxon>Bivalvia</taxon>
        <taxon>Autobranchia</taxon>
        <taxon>Pteriomorphia</taxon>
        <taxon>Mytilida</taxon>
        <taxon>Mytiloidea</taxon>
        <taxon>Mytilidae</taxon>
        <taxon>Mytilinae</taxon>
        <taxon>Mytilus</taxon>
    </lineage>
</organism>
<feature type="signal peptide" evidence="11">
    <location>
        <begin position="1"/>
        <end position="26"/>
    </location>
</feature>
<evidence type="ECO:0000256" key="10">
    <source>
        <dbReference type="ARBA" id="ARBA00023303"/>
    </source>
</evidence>
<dbReference type="InterPro" id="IPR036734">
    <property type="entry name" value="Neur_chan_lig-bd_sf"/>
</dbReference>
<dbReference type="EMBL" id="CACVKT020007422">
    <property type="protein sequence ID" value="CAC5407676.1"/>
    <property type="molecule type" value="Genomic_DNA"/>
</dbReference>
<feature type="transmembrane region" description="Helical" evidence="11">
    <location>
        <begin position="313"/>
        <end position="334"/>
    </location>
</feature>
<evidence type="ECO:0000256" key="8">
    <source>
        <dbReference type="ARBA" id="ARBA00023065"/>
    </source>
</evidence>
<keyword evidence="15" id="KW-1185">Reference proteome</keyword>
<evidence type="ECO:0000256" key="6">
    <source>
        <dbReference type="ARBA" id="ARBA00022729"/>
    </source>
</evidence>
<dbReference type="Gene3D" id="1.20.58.390">
    <property type="entry name" value="Neurotransmitter-gated ion-channel transmembrane domain"/>
    <property type="match status" value="1"/>
</dbReference>
<dbReference type="GO" id="GO:0005230">
    <property type="term" value="F:extracellular ligand-gated monoatomic ion channel activity"/>
    <property type="evidence" value="ECO:0007669"/>
    <property type="project" value="InterPro"/>
</dbReference>
<evidence type="ECO:0000259" key="13">
    <source>
        <dbReference type="Pfam" id="PF02932"/>
    </source>
</evidence>
<evidence type="ECO:0000256" key="11">
    <source>
        <dbReference type="RuleBase" id="RU000687"/>
    </source>
</evidence>
<dbReference type="PROSITE" id="PS00236">
    <property type="entry name" value="NEUROTR_ION_CHANNEL"/>
    <property type="match status" value="1"/>
</dbReference>
<keyword evidence="3 11" id="KW-0813">Transport</keyword>
<keyword evidence="8 11" id="KW-0406">Ion transport</keyword>
<evidence type="ECO:0000256" key="7">
    <source>
        <dbReference type="ARBA" id="ARBA00022989"/>
    </source>
</evidence>
<dbReference type="GO" id="GO:0004888">
    <property type="term" value="F:transmembrane signaling receptor activity"/>
    <property type="evidence" value="ECO:0007669"/>
    <property type="project" value="InterPro"/>
</dbReference>
<evidence type="ECO:0000259" key="12">
    <source>
        <dbReference type="Pfam" id="PF02931"/>
    </source>
</evidence>
<proteinExistence type="inferred from homology"/>
<protein>
    <submittedName>
        <fullName evidence="14">GLRA2</fullName>
    </submittedName>
</protein>
<dbReference type="InterPro" id="IPR006029">
    <property type="entry name" value="Neurotrans-gated_channel_TM"/>
</dbReference>
<dbReference type="InterPro" id="IPR036719">
    <property type="entry name" value="Neuro-gated_channel_TM_sf"/>
</dbReference>
<feature type="transmembrane region" description="Helical" evidence="11">
    <location>
        <begin position="254"/>
        <end position="273"/>
    </location>
</feature>
<sequence>MTRKNHRFLVLGLVVTFIYFLSETEGENIAKTFLNHDVHAFVLKEIGKVPPAPENGSAIIVDCELNIDSFDSINEANMDFTVGIFLHLYWHDERYIQWIMKSSSHKVSFDHKSMEKLWLPDIYFPNEKEARLHSVFVPNKMLSANLGGNVSYTARVSLKLNCPMQLKNYPFDRQTCSIEMESFSLSEKSLKLRWMSTGQHRPVVKNEDVELPQFTITNVNIRNESRTRRDKSGHSCLIADIILERRIKYYIVQMYIPSMFVVFLSWMSFWLNVGAVPGRISLGVLTVLTMVTQSSGVNASLPRVSYTKAIDVWMSTCLLFVFAALIEFAVANVLSRRDLNIAFRLKDIPILPRISTKKKKTKSAEVVIGENGEMRLNPDTDPTLPKSMNRTPGHIQAMNTIKVPITRILPYSHKSTIKAPIIRLPYGHRNTIKAPITRLPYDHRNTVKAPITRLPYGHRNTIENPIIRLPYGRRNTIQIQITQLLYDHRNTIKVPITRIPYSHKSTIKAPIIRLPYGHRNTIKAPITRLPYDHRNTLKAPITQLPYGHRNTIEYPIIRLPYGHRNTIQSQITGLLYDHRNTIKSPITRIPYSHKSTIKAPIIRLPYDHRNTIKALITRLPYDHSNTIKAPITRIPYNHRNTIKAQ</sequence>
<name>A0A6J8DI00_MYTCO</name>
<keyword evidence="4" id="KW-1003">Cell membrane</keyword>
<feature type="domain" description="Neurotransmitter-gated ion-channel transmembrane" evidence="13">
    <location>
        <begin position="254"/>
        <end position="338"/>
    </location>
</feature>
<dbReference type="SUPFAM" id="SSF90112">
    <property type="entry name" value="Neurotransmitter-gated ion-channel transmembrane pore"/>
    <property type="match status" value="1"/>
</dbReference>
<accession>A0A6J8DI00</accession>
<keyword evidence="6 11" id="KW-0732">Signal</keyword>
<comment type="similarity">
    <text evidence="11">Belongs to the ligand-gated ion channel (TC 1.A.9) family.</text>
</comment>
<dbReference type="SUPFAM" id="SSF63712">
    <property type="entry name" value="Nicotinic receptor ligand binding domain-like"/>
    <property type="match status" value="1"/>
</dbReference>
<dbReference type="InterPro" id="IPR006028">
    <property type="entry name" value="GABAA/Glycine_rcpt"/>
</dbReference>
<evidence type="ECO:0000313" key="14">
    <source>
        <dbReference type="EMBL" id="CAC5407676.1"/>
    </source>
</evidence>
<comment type="caution">
    <text evidence="11">Lacks conserved residue(s) required for the propagation of feature annotation.</text>
</comment>
<evidence type="ECO:0000256" key="2">
    <source>
        <dbReference type="ARBA" id="ARBA00004236"/>
    </source>
</evidence>
<dbReference type="InterPro" id="IPR006201">
    <property type="entry name" value="Neur_channel"/>
</dbReference>
<dbReference type="GO" id="GO:0005886">
    <property type="term" value="C:plasma membrane"/>
    <property type="evidence" value="ECO:0007669"/>
    <property type="project" value="UniProtKB-SubCell"/>
</dbReference>
<dbReference type="PRINTS" id="PR00253">
    <property type="entry name" value="GABAARECEPTR"/>
</dbReference>
<keyword evidence="5 11" id="KW-0812">Transmembrane</keyword>
<dbReference type="PRINTS" id="PR00252">
    <property type="entry name" value="NRIONCHANNEL"/>
</dbReference>
<dbReference type="Pfam" id="PF02931">
    <property type="entry name" value="Neur_chan_LBD"/>
    <property type="match status" value="1"/>
</dbReference>
<dbReference type="Pfam" id="PF02932">
    <property type="entry name" value="Neur_chan_memb"/>
    <property type="match status" value="1"/>
</dbReference>
<feature type="transmembrane region" description="Helical" evidence="11">
    <location>
        <begin position="280"/>
        <end position="301"/>
    </location>
</feature>
<dbReference type="PANTHER" id="PTHR18945">
    <property type="entry name" value="NEUROTRANSMITTER GATED ION CHANNEL"/>
    <property type="match status" value="1"/>
</dbReference>
<dbReference type="AlphaFoldDB" id="A0A6J8DI00"/>
<dbReference type="OrthoDB" id="407674at2759"/>
<feature type="domain" description="Neurotransmitter-gated ion-channel ligand-binding" evidence="12">
    <location>
        <begin position="49"/>
        <end position="244"/>
    </location>
</feature>
<evidence type="ECO:0000256" key="3">
    <source>
        <dbReference type="ARBA" id="ARBA00022448"/>
    </source>
</evidence>
<evidence type="ECO:0000256" key="4">
    <source>
        <dbReference type="ARBA" id="ARBA00022475"/>
    </source>
</evidence>
<keyword evidence="7 11" id="KW-1133">Transmembrane helix</keyword>
<evidence type="ECO:0000256" key="1">
    <source>
        <dbReference type="ARBA" id="ARBA00004141"/>
    </source>
</evidence>
<dbReference type="CDD" id="cd19049">
    <property type="entry name" value="LGIC_TM_anion"/>
    <property type="match status" value="1"/>
</dbReference>
<reference evidence="14 15" key="1">
    <citation type="submission" date="2020-06" db="EMBL/GenBank/DDBJ databases">
        <authorList>
            <person name="Li R."/>
            <person name="Bekaert M."/>
        </authorList>
    </citation>
    <scope>NUCLEOTIDE SEQUENCE [LARGE SCALE GENOMIC DNA]</scope>
    <source>
        <strain evidence="15">wild</strain>
    </source>
</reference>
<dbReference type="InterPro" id="IPR038050">
    <property type="entry name" value="Neuro_actylchol_rec"/>
</dbReference>
<keyword evidence="10 11" id="KW-0407">Ion channel</keyword>
<gene>
    <name evidence="14" type="ORF">MCOR_41128</name>
</gene>
<dbReference type="InterPro" id="IPR006202">
    <property type="entry name" value="Neur_chan_lig-bd"/>
</dbReference>
<keyword evidence="9 11" id="KW-0472">Membrane</keyword>
<evidence type="ECO:0000313" key="15">
    <source>
        <dbReference type="Proteomes" id="UP000507470"/>
    </source>
</evidence>
<evidence type="ECO:0000256" key="5">
    <source>
        <dbReference type="ARBA" id="ARBA00022692"/>
    </source>
</evidence>
<feature type="chain" id="PRO_5027143421" evidence="11">
    <location>
        <begin position="27"/>
        <end position="645"/>
    </location>
</feature>